<keyword evidence="2" id="KW-1185">Reference proteome</keyword>
<comment type="caution">
    <text evidence="1">The sequence shown here is derived from an EMBL/GenBank/DDBJ whole genome shotgun (WGS) entry which is preliminary data.</text>
</comment>
<protein>
    <recommendedName>
        <fullName evidence="3">SMI1/KNR4 family protein</fullName>
    </recommendedName>
</protein>
<accession>A0ABT4TSA2</accession>
<dbReference type="Proteomes" id="UP001165685">
    <property type="component" value="Unassembled WGS sequence"/>
</dbReference>
<proteinExistence type="predicted"/>
<name>A0ABT4TSA2_9ACTN</name>
<reference evidence="1" key="1">
    <citation type="submission" date="2023-01" db="EMBL/GenBank/DDBJ databases">
        <title>Draft genome sequence of Nocardiopsis sp. LSu2-4 isolated from halophytes.</title>
        <authorList>
            <person name="Duangmal K."/>
            <person name="Chantavorakit T."/>
        </authorList>
    </citation>
    <scope>NUCLEOTIDE SEQUENCE</scope>
    <source>
        <strain evidence="1">LSu2-4</strain>
    </source>
</reference>
<sequence length="239" mass="26825">MSFDLGVWRETRPLTSPHALRTYRWLCGDERAADVGREDLGIETDERVDAFRDDLLSEYPPLEGLAEADAEASPWSMTPEHVPGLFVITTMGFSDAPKAAPFIVELAETHGLVCFDPQAMRIHNPEEIVAPDGSRLDFRDGGIVADPRPDELPALLGQVDHRNWFACLETRPGWFMQVGVGERAGRLPDGVFGLEYREGSADRHFRVLVSDPDEMVHAFQGYAEGHERWKDALDWRPLA</sequence>
<dbReference type="EMBL" id="JAQFWP010000058">
    <property type="protein sequence ID" value="MDA2807570.1"/>
    <property type="molecule type" value="Genomic_DNA"/>
</dbReference>
<evidence type="ECO:0008006" key="3">
    <source>
        <dbReference type="Google" id="ProtNLM"/>
    </source>
</evidence>
<organism evidence="1 2">
    <name type="scientific">Nocardiopsis suaedae</name>
    <dbReference type="NCBI Taxonomy" id="3018444"/>
    <lineage>
        <taxon>Bacteria</taxon>
        <taxon>Bacillati</taxon>
        <taxon>Actinomycetota</taxon>
        <taxon>Actinomycetes</taxon>
        <taxon>Streptosporangiales</taxon>
        <taxon>Nocardiopsidaceae</taxon>
        <taxon>Nocardiopsis</taxon>
    </lineage>
</organism>
<evidence type="ECO:0000313" key="2">
    <source>
        <dbReference type="Proteomes" id="UP001165685"/>
    </source>
</evidence>
<evidence type="ECO:0000313" key="1">
    <source>
        <dbReference type="EMBL" id="MDA2807570.1"/>
    </source>
</evidence>
<dbReference type="RefSeq" id="WP_270680198.1">
    <property type="nucleotide sequence ID" value="NZ_JAQFWP010000058.1"/>
</dbReference>
<gene>
    <name evidence="1" type="ORF">O4U47_23880</name>
</gene>